<evidence type="ECO:0000313" key="2">
    <source>
        <dbReference type="EMBL" id="AHG89573.1"/>
    </source>
</evidence>
<reference evidence="2 3" key="1">
    <citation type="journal article" date="2014" name="Genome Announc.">
        <title>Genome Sequence and Methylome of Soil Bacterium Gemmatirosa kalamazoonensis KBS708T, a Member of the Rarely Cultivated Gemmatimonadetes Phylum.</title>
        <authorList>
            <person name="Debruyn J.M."/>
            <person name="Radosevich M."/>
            <person name="Wommack K.E."/>
            <person name="Polson S.W."/>
            <person name="Hauser L.J."/>
            <person name="Fawaz M.N."/>
            <person name="Korlach J."/>
            <person name="Tsai Y.C."/>
        </authorList>
    </citation>
    <scope>NUCLEOTIDE SEQUENCE [LARGE SCALE GENOMIC DNA]</scope>
    <source>
        <strain evidence="2 3">KBS708</strain>
    </source>
</reference>
<dbReference type="AlphaFoldDB" id="W0RJH7"/>
<dbReference type="KEGG" id="gba:J421_2036"/>
<dbReference type="OrthoDB" id="5490906at2"/>
<dbReference type="InParanoid" id="W0RJH7"/>
<sequence length="436" mass="45627">MPLARSVLVLAISAAPLAAQHPAGHMGHDEPAARRVHGAIGAQAVVSGTRLTNALDGRTRTEGYVSQPTVMGHAAVAGGHVQLTGTLNFEGLTLARGELLGGVYGEGYVDRRHPHTLVHEAMVAVRGSRGAVAASLAAGKGFAPFGTDDPMVRPFERYPVNHHLAQILERAVLVGAVRMPRTLVEVATFNGDEPTGPYAAPRWRRFGDSWSARVSVLPLGAAAADAWSATGLELSASAARVASPENRAGGGLDQRKWSAAARWASGTPLGAAAVGAGPGTYALVEWARTDWMRGGRVIDVAGYRDGSVLAEAGARRWNVELVARAERTDRLEEERSVDPFRTVRPAPDVATLGVTHWTTFTVGAARPLGRAALRVAPFAELTALAPSRVVAGTAFDPASFYGGRRLWALTGGLRLGAGTPHARMGRYGVSAAASAH</sequence>
<dbReference type="EMBL" id="CP007128">
    <property type="protein sequence ID" value="AHG89573.1"/>
    <property type="molecule type" value="Genomic_DNA"/>
</dbReference>
<keyword evidence="1" id="KW-0732">Signal</keyword>
<feature type="signal peptide" evidence="1">
    <location>
        <begin position="1"/>
        <end position="18"/>
    </location>
</feature>
<dbReference type="STRING" id="861299.J421_2036"/>
<proteinExistence type="predicted"/>
<evidence type="ECO:0000256" key="1">
    <source>
        <dbReference type="SAM" id="SignalP"/>
    </source>
</evidence>
<gene>
    <name evidence="2" type="ORF">J421_2036</name>
</gene>
<name>W0RJH7_9BACT</name>
<dbReference type="eggNOG" id="ENOG5033R07">
    <property type="taxonomic scope" value="Bacteria"/>
</dbReference>
<keyword evidence="3" id="KW-1185">Reference proteome</keyword>
<organism evidence="2 3">
    <name type="scientific">Gemmatirosa kalamazoonensis</name>
    <dbReference type="NCBI Taxonomy" id="861299"/>
    <lineage>
        <taxon>Bacteria</taxon>
        <taxon>Pseudomonadati</taxon>
        <taxon>Gemmatimonadota</taxon>
        <taxon>Gemmatimonadia</taxon>
        <taxon>Gemmatimonadales</taxon>
        <taxon>Gemmatimonadaceae</taxon>
        <taxon>Gemmatirosa</taxon>
    </lineage>
</organism>
<accession>W0RJH7</accession>
<dbReference type="RefSeq" id="WP_025411068.1">
    <property type="nucleotide sequence ID" value="NZ_CP007128.1"/>
</dbReference>
<protein>
    <submittedName>
        <fullName evidence="2">Uncharacterized protein</fullName>
    </submittedName>
</protein>
<evidence type="ECO:0000313" key="3">
    <source>
        <dbReference type="Proteomes" id="UP000019151"/>
    </source>
</evidence>
<feature type="chain" id="PRO_5004794476" evidence="1">
    <location>
        <begin position="19"/>
        <end position="436"/>
    </location>
</feature>
<dbReference type="Proteomes" id="UP000019151">
    <property type="component" value="Chromosome"/>
</dbReference>
<dbReference type="HOGENOM" id="CLU_622223_0_0_0"/>